<dbReference type="EMBL" id="KT001914">
    <property type="protein sequence ID" value="AKU43564.1"/>
    <property type="molecule type" value="Genomic_DNA"/>
</dbReference>
<accession>A0A0K1LM77</accession>
<sequence>MRKIEVEYQRRLLEDFPYDFGTAPAFDLTGGSRQAGVLNLQMAPENQRDWQITWLDAISSPPTATLTIICENRWYVSGPPALFIAAFQAIKTSRQQLLAGSKMLAKLVEDAETDETLDTVEGLIALPVWGIS</sequence>
<protein>
    <submittedName>
        <fullName evidence="1">Uncharacterized protein</fullName>
    </submittedName>
</protein>
<reference evidence="1 2" key="1">
    <citation type="journal article" date="2015" name="Genome Announc.">
        <title>Complete Genome Sequence of Caulobacter crescentus Siphophage Seuss.</title>
        <authorList>
            <person name="Sloan J.M."/>
            <person name="Keene J.L."/>
            <person name="Cahill J.L."/>
            <person name="Rasche E.S."/>
            <person name="Kuty Everett G.F."/>
        </authorList>
    </citation>
    <scope>NUCLEOTIDE SEQUENCE [LARGE SCALE GENOMIC DNA]</scope>
</reference>
<proteinExistence type="predicted"/>
<organism evidence="1 2">
    <name type="scientific">Caulobacter phage Seuss</name>
    <dbReference type="NCBI Taxonomy" id="1675601"/>
    <lineage>
        <taxon>Viruses</taxon>
        <taxon>Duplodnaviria</taxon>
        <taxon>Heunggongvirae</taxon>
        <taxon>Uroviricota</taxon>
        <taxon>Caudoviricetes</taxon>
        <taxon>Seussvirus</taxon>
        <taxon>Seussvirus seuss</taxon>
    </lineage>
</organism>
<name>A0A0K1LM77_9CAUD</name>
<keyword evidence="2" id="KW-1185">Reference proteome</keyword>
<gene>
    <name evidence="1" type="ORF">CPT_Seuss38</name>
</gene>
<evidence type="ECO:0000313" key="1">
    <source>
        <dbReference type="EMBL" id="AKU43564.1"/>
    </source>
</evidence>
<evidence type="ECO:0000313" key="2">
    <source>
        <dbReference type="Proteomes" id="UP000221339"/>
    </source>
</evidence>
<dbReference type="Proteomes" id="UP000221339">
    <property type="component" value="Segment"/>
</dbReference>